<dbReference type="AlphaFoldDB" id="A0A7W5A403"/>
<evidence type="ECO:0000256" key="2">
    <source>
        <dbReference type="SAM" id="SignalP"/>
    </source>
</evidence>
<sequence>MPTTRARTRHLVSTSAVAVVAILGVTLSACGSADNPHEGTTTPSNSPSSGQSASSADPKAGWHAAEVEGGQFLVPPDWDVEHGAGGPELQAPPLREGGVRVGGGSFGSSLTMESSTAIDDAAETALAFHKGENMDKVERLPDITLGGVRFYHVRGEDSARWLDTYGTVRDGRLISILWTFNRGLVDRKETDEMLNQVMPTFEPSS</sequence>
<evidence type="ECO:0000313" key="3">
    <source>
        <dbReference type="EMBL" id="MBB3089121.1"/>
    </source>
</evidence>
<gene>
    <name evidence="3" type="ORF">FHS12_002067</name>
</gene>
<feature type="compositionally biased region" description="Low complexity" evidence="1">
    <location>
        <begin position="39"/>
        <end position="56"/>
    </location>
</feature>
<dbReference type="Proteomes" id="UP000577707">
    <property type="component" value="Unassembled WGS sequence"/>
</dbReference>
<feature type="signal peptide" evidence="2">
    <location>
        <begin position="1"/>
        <end position="33"/>
    </location>
</feature>
<keyword evidence="4" id="KW-1185">Reference proteome</keyword>
<feature type="region of interest" description="Disordered" evidence="1">
    <location>
        <begin position="33"/>
        <end position="62"/>
    </location>
</feature>
<dbReference type="PROSITE" id="PS51257">
    <property type="entry name" value="PROKAR_LIPOPROTEIN"/>
    <property type="match status" value="1"/>
</dbReference>
<feature type="chain" id="PRO_5031422619" description="Lipoprotein" evidence="2">
    <location>
        <begin position="34"/>
        <end position="205"/>
    </location>
</feature>
<protein>
    <recommendedName>
        <fullName evidence="5">Lipoprotein</fullName>
    </recommendedName>
</protein>
<accession>A0A7W5A403</accession>
<evidence type="ECO:0000256" key="1">
    <source>
        <dbReference type="SAM" id="MobiDB-lite"/>
    </source>
</evidence>
<dbReference type="EMBL" id="JACHXG010000004">
    <property type="protein sequence ID" value="MBB3089121.1"/>
    <property type="molecule type" value="Genomic_DNA"/>
</dbReference>
<name>A0A7W5A403_9ACTN</name>
<feature type="region of interest" description="Disordered" evidence="1">
    <location>
        <begin position="74"/>
        <end position="98"/>
    </location>
</feature>
<reference evidence="3 4" key="1">
    <citation type="submission" date="2020-08" db="EMBL/GenBank/DDBJ databases">
        <title>Genomic Encyclopedia of Type Strains, Phase III (KMG-III): the genomes of soil and plant-associated and newly described type strains.</title>
        <authorList>
            <person name="Whitman W."/>
        </authorList>
    </citation>
    <scope>NUCLEOTIDE SEQUENCE [LARGE SCALE GENOMIC DNA]</scope>
    <source>
        <strain evidence="3 4">CECT 3302</strain>
    </source>
</reference>
<evidence type="ECO:0000313" key="4">
    <source>
        <dbReference type="Proteomes" id="UP000577707"/>
    </source>
</evidence>
<organism evidence="3 4">
    <name type="scientific">Nocardioides albus</name>
    <dbReference type="NCBI Taxonomy" id="1841"/>
    <lineage>
        <taxon>Bacteria</taxon>
        <taxon>Bacillati</taxon>
        <taxon>Actinomycetota</taxon>
        <taxon>Actinomycetes</taxon>
        <taxon>Propionibacteriales</taxon>
        <taxon>Nocardioidaceae</taxon>
        <taxon>Nocardioides</taxon>
    </lineage>
</organism>
<keyword evidence="2" id="KW-0732">Signal</keyword>
<proteinExistence type="predicted"/>
<dbReference type="RefSeq" id="WP_183544866.1">
    <property type="nucleotide sequence ID" value="NZ_BMQT01000002.1"/>
</dbReference>
<evidence type="ECO:0008006" key="5">
    <source>
        <dbReference type="Google" id="ProtNLM"/>
    </source>
</evidence>
<comment type="caution">
    <text evidence="3">The sequence shown here is derived from an EMBL/GenBank/DDBJ whole genome shotgun (WGS) entry which is preliminary data.</text>
</comment>